<reference evidence="4" key="1">
    <citation type="submission" date="2023-02" db="EMBL/GenBank/DDBJ databases">
        <title>Genome of toxic invasive species Heracleum sosnowskyi carries increased number of genes despite the absence of recent whole-genome duplications.</title>
        <authorList>
            <person name="Schelkunov M."/>
            <person name="Shtratnikova V."/>
            <person name="Makarenko M."/>
            <person name="Klepikova A."/>
            <person name="Omelchenko D."/>
            <person name="Novikova G."/>
            <person name="Obukhova E."/>
            <person name="Bogdanov V."/>
            <person name="Penin A."/>
            <person name="Logacheva M."/>
        </authorList>
    </citation>
    <scope>NUCLEOTIDE SEQUENCE</scope>
    <source>
        <strain evidence="4">Hsosn_3</strain>
        <tissue evidence="4">Leaf</tissue>
    </source>
</reference>
<feature type="region of interest" description="Disordered" evidence="2">
    <location>
        <begin position="162"/>
        <end position="190"/>
    </location>
</feature>
<dbReference type="GO" id="GO:0005524">
    <property type="term" value="F:ATP binding"/>
    <property type="evidence" value="ECO:0007669"/>
    <property type="project" value="UniProtKB-UniRule"/>
</dbReference>
<feature type="binding site" evidence="1">
    <location>
        <position position="270"/>
    </location>
    <ligand>
        <name>ATP</name>
        <dbReference type="ChEBI" id="CHEBI:30616"/>
    </ligand>
</feature>
<dbReference type="Gene3D" id="3.30.200.20">
    <property type="entry name" value="Phosphorylase Kinase, domain 1"/>
    <property type="match status" value="1"/>
</dbReference>
<evidence type="ECO:0000256" key="2">
    <source>
        <dbReference type="SAM" id="MobiDB-lite"/>
    </source>
</evidence>
<keyword evidence="1" id="KW-0067">ATP-binding</keyword>
<dbReference type="PROSITE" id="PS00107">
    <property type="entry name" value="PROTEIN_KINASE_ATP"/>
    <property type="match status" value="1"/>
</dbReference>
<comment type="caution">
    <text evidence="4">The sequence shown here is derived from an EMBL/GenBank/DDBJ whole genome shotgun (WGS) entry which is preliminary data.</text>
</comment>
<dbReference type="EMBL" id="JAUIZM010000005">
    <property type="protein sequence ID" value="KAK1384652.1"/>
    <property type="molecule type" value="Genomic_DNA"/>
</dbReference>
<dbReference type="Proteomes" id="UP001237642">
    <property type="component" value="Unassembled WGS sequence"/>
</dbReference>
<evidence type="ECO:0000313" key="4">
    <source>
        <dbReference type="EMBL" id="KAK1384652.1"/>
    </source>
</evidence>
<dbReference type="PROSITE" id="PS50011">
    <property type="entry name" value="PROTEIN_KINASE_DOM"/>
    <property type="match status" value="1"/>
</dbReference>
<evidence type="ECO:0000256" key="1">
    <source>
        <dbReference type="PROSITE-ProRule" id="PRU10141"/>
    </source>
</evidence>
<name>A0AAD8IEX2_9APIA</name>
<feature type="domain" description="Protein kinase" evidence="3">
    <location>
        <begin position="241"/>
        <end position="294"/>
    </location>
</feature>
<dbReference type="InterPro" id="IPR000719">
    <property type="entry name" value="Prot_kinase_dom"/>
</dbReference>
<feature type="compositionally biased region" description="Acidic residues" evidence="2">
    <location>
        <begin position="162"/>
        <end position="172"/>
    </location>
</feature>
<protein>
    <recommendedName>
        <fullName evidence="3">Protein kinase domain-containing protein</fullName>
    </recommendedName>
</protein>
<evidence type="ECO:0000259" key="3">
    <source>
        <dbReference type="PROSITE" id="PS50011"/>
    </source>
</evidence>
<reference evidence="4" key="2">
    <citation type="submission" date="2023-05" db="EMBL/GenBank/DDBJ databases">
        <authorList>
            <person name="Schelkunov M.I."/>
        </authorList>
    </citation>
    <scope>NUCLEOTIDE SEQUENCE</scope>
    <source>
        <strain evidence="4">Hsosn_3</strain>
        <tissue evidence="4">Leaf</tissue>
    </source>
</reference>
<gene>
    <name evidence="4" type="ORF">POM88_022387</name>
</gene>
<dbReference type="InterPro" id="IPR011009">
    <property type="entry name" value="Kinase-like_dom_sf"/>
</dbReference>
<dbReference type="SUPFAM" id="SSF56112">
    <property type="entry name" value="Protein kinase-like (PK-like)"/>
    <property type="match status" value="1"/>
</dbReference>
<keyword evidence="1" id="KW-0547">Nucleotide-binding</keyword>
<proteinExistence type="predicted"/>
<evidence type="ECO:0000313" key="5">
    <source>
        <dbReference type="Proteomes" id="UP001237642"/>
    </source>
</evidence>
<accession>A0AAD8IEX2</accession>
<organism evidence="4 5">
    <name type="scientific">Heracleum sosnowskyi</name>
    <dbReference type="NCBI Taxonomy" id="360622"/>
    <lineage>
        <taxon>Eukaryota</taxon>
        <taxon>Viridiplantae</taxon>
        <taxon>Streptophyta</taxon>
        <taxon>Embryophyta</taxon>
        <taxon>Tracheophyta</taxon>
        <taxon>Spermatophyta</taxon>
        <taxon>Magnoliopsida</taxon>
        <taxon>eudicotyledons</taxon>
        <taxon>Gunneridae</taxon>
        <taxon>Pentapetalae</taxon>
        <taxon>asterids</taxon>
        <taxon>campanulids</taxon>
        <taxon>Apiales</taxon>
        <taxon>Apiaceae</taxon>
        <taxon>Apioideae</taxon>
        <taxon>apioid superclade</taxon>
        <taxon>Tordylieae</taxon>
        <taxon>Tordyliinae</taxon>
        <taxon>Heracleum</taxon>
    </lineage>
</organism>
<sequence length="294" mass="32537">MERYNLRQAEARCLSVSKMENKKRKYSPSVWDRDDKVCKLSSFTGISSRKQSSNSFFSTGSVSISTGEVWGNKKVEYEDCAELHNIGPCRWVDDVEDGEIVDSRASKGVKLVGGDMVVSNKLIDDVEDGEIVDSPADKEVKLVSGDMSVSKKLIDDVEDGEIVDSPYDVEDGSEGKSSGSSDKGSNHSALTDECDMEIDGQQNVGHLNIDVECGFWETPEPVAPVKRIVNMPEAFRSVNEFEILKKLGEGTYGVVYKGRIKKTGEIVALKKVKMDNHRRVSSDVFKGNQHSSFF</sequence>
<dbReference type="InterPro" id="IPR017441">
    <property type="entry name" value="Protein_kinase_ATP_BS"/>
</dbReference>
<dbReference type="GO" id="GO:0004672">
    <property type="term" value="F:protein kinase activity"/>
    <property type="evidence" value="ECO:0007669"/>
    <property type="project" value="InterPro"/>
</dbReference>
<keyword evidence="5" id="KW-1185">Reference proteome</keyword>
<dbReference type="AlphaFoldDB" id="A0AAD8IEX2"/>